<gene>
    <name evidence="1" type="ORF">ACFPER_12055</name>
</gene>
<dbReference type="Proteomes" id="UP001595960">
    <property type="component" value="Unassembled WGS sequence"/>
</dbReference>
<reference evidence="2" key="1">
    <citation type="journal article" date="2019" name="Int. J. Syst. Evol. Microbiol.">
        <title>The Global Catalogue of Microorganisms (GCM) 10K type strain sequencing project: providing services to taxonomists for standard genome sequencing and annotation.</title>
        <authorList>
            <consortium name="The Broad Institute Genomics Platform"/>
            <consortium name="The Broad Institute Genome Sequencing Center for Infectious Disease"/>
            <person name="Wu L."/>
            <person name="Ma J."/>
        </authorList>
    </citation>
    <scope>NUCLEOTIDE SEQUENCE [LARGE SCALE GENOMIC DNA]</scope>
    <source>
        <strain evidence="2">CGMCC 1.12192</strain>
    </source>
</reference>
<dbReference type="RefSeq" id="WP_376917706.1">
    <property type="nucleotide sequence ID" value="NZ_JBHSJC010000001.1"/>
</dbReference>
<name>A0ABV9R7A6_9MICO</name>
<comment type="caution">
    <text evidence="1">The sequence shown here is derived from an EMBL/GenBank/DDBJ whole genome shotgun (WGS) entry which is preliminary data.</text>
</comment>
<evidence type="ECO:0000313" key="1">
    <source>
        <dbReference type="EMBL" id="MFC4829530.1"/>
    </source>
</evidence>
<sequence length="117" mass="12842">MRTALVAWTELAWAGAPHERSTSRLAVEYRPRWHPFLAADEREPGVWTLVDSVGRDYGRVRIVRVGPEVGYVAELGEHLIGRYRTLRAALEAVHGAFVRAHAPGGAPNGGRGYVLGT</sequence>
<protein>
    <submittedName>
        <fullName evidence="1">Uncharacterized protein</fullName>
    </submittedName>
</protein>
<evidence type="ECO:0000313" key="2">
    <source>
        <dbReference type="Proteomes" id="UP001595960"/>
    </source>
</evidence>
<keyword evidence="2" id="KW-1185">Reference proteome</keyword>
<dbReference type="EMBL" id="JBHSJC010000001">
    <property type="protein sequence ID" value="MFC4829530.1"/>
    <property type="molecule type" value="Genomic_DNA"/>
</dbReference>
<organism evidence="1 2">
    <name type="scientific">Agromyces aurantiacus</name>
    <dbReference type="NCBI Taxonomy" id="165814"/>
    <lineage>
        <taxon>Bacteria</taxon>
        <taxon>Bacillati</taxon>
        <taxon>Actinomycetota</taxon>
        <taxon>Actinomycetes</taxon>
        <taxon>Micrococcales</taxon>
        <taxon>Microbacteriaceae</taxon>
        <taxon>Agromyces</taxon>
    </lineage>
</organism>
<proteinExistence type="predicted"/>
<accession>A0ABV9R7A6</accession>